<evidence type="ECO:0000313" key="1">
    <source>
        <dbReference type="EMBL" id="MCE7011130.1"/>
    </source>
</evidence>
<evidence type="ECO:0000313" key="2">
    <source>
        <dbReference type="Proteomes" id="UP001521150"/>
    </source>
</evidence>
<accession>A0ABS8ZTS0</accession>
<dbReference type="InterPro" id="IPR043519">
    <property type="entry name" value="NT_sf"/>
</dbReference>
<protein>
    <recommendedName>
        <fullName evidence="3">Nucleotidyltransferase domain-containing protein</fullName>
    </recommendedName>
</protein>
<keyword evidence="2" id="KW-1185">Reference proteome</keyword>
<organism evidence="1 2">
    <name type="scientific">Kibdelosporangium philippinense</name>
    <dbReference type="NCBI Taxonomy" id="211113"/>
    <lineage>
        <taxon>Bacteria</taxon>
        <taxon>Bacillati</taxon>
        <taxon>Actinomycetota</taxon>
        <taxon>Actinomycetes</taxon>
        <taxon>Pseudonocardiales</taxon>
        <taxon>Pseudonocardiaceae</taxon>
        <taxon>Kibdelosporangium</taxon>
    </lineage>
</organism>
<dbReference type="RefSeq" id="WP_233733478.1">
    <property type="nucleotide sequence ID" value="NZ_JAJVCN010000004.1"/>
</dbReference>
<comment type="caution">
    <text evidence="1">The sequence shown here is derived from an EMBL/GenBank/DDBJ whole genome shotgun (WGS) entry which is preliminary data.</text>
</comment>
<dbReference type="Gene3D" id="3.30.460.10">
    <property type="entry name" value="Beta Polymerase, domain 2"/>
    <property type="match status" value="1"/>
</dbReference>
<dbReference type="Proteomes" id="UP001521150">
    <property type="component" value="Unassembled WGS sequence"/>
</dbReference>
<dbReference type="SUPFAM" id="SSF81301">
    <property type="entry name" value="Nucleotidyltransferase"/>
    <property type="match status" value="1"/>
</dbReference>
<proteinExistence type="predicted"/>
<gene>
    <name evidence="1" type="ORF">LWC34_51250</name>
</gene>
<dbReference type="EMBL" id="JAJVCN010000004">
    <property type="protein sequence ID" value="MCE7011130.1"/>
    <property type="molecule type" value="Genomic_DNA"/>
</dbReference>
<evidence type="ECO:0008006" key="3">
    <source>
        <dbReference type="Google" id="ProtNLM"/>
    </source>
</evidence>
<name>A0ABS8ZTS0_9PSEU</name>
<reference evidence="1 2" key="1">
    <citation type="submission" date="2021-12" db="EMBL/GenBank/DDBJ databases">
        <title>Genome sequence of Kibdelosporangium philippinense ATCC 49844.</title>
        <authorList>
            <person name="Fedorov E.A."/>
            <person name="Omeragic M."/>
            <person name="Shalygina K.F."/>
            <person name="Maclea K.S."/>
        </authorList>
    </citation>
    <scope>NUCLEOTIDE SEQUENCE [LARGE SCALE GENOMIC DNA]</scope>
    <source>
        <strain evidence="1 2">ATCC 49844</strain>
    </source>
</reference>
<sequence length="265" mass="29362">MTKAACAVVNESVRAYQNAFGERLIAAYLLGSLAYGGYSPVVSDIDLAVVLNDIREGDRETVATTNESLHAQSDLHRKLSVFWGSLTALREGRDDGRFPALDRLEVADHGKLLFGEDIANQVARPTSEELLLESAKFAVDILASDAVIAEFHRPRRLLDDAVWFSKAVLFPVRFLYSTRTSGRAATNDEAIDWYLDEPRPVAASLVRLAARVRAGHPLDPAELTPELATGLIPLYLHYIDVQLPRFQGKTADLVTAFTEWRERLA</sequence>